<dbReference type="PANTHER" id="PTHR36566:SF1">
    <property type="entry name" value="PYRIDINIUM-3,5-BISTHIOCARBOXYLIC ACID MONONUCLEOTIDE NICKEL INSERTION PROTEIN"/>
    <property type="match status" value="1"/>
</dbReference>
<dbReference type="NCBIfam" id="TIGR00299">
    <property type="entry name" value="nickel pincer cofactor biosynthesis protein LarC"/>
    <property type="match status" value="1"/>
</dbReference>
<gene>
    <name evidence="3" type="ORF">ABH15_01110</name>
</gene>
<dbReference type="Pfam" id="PF01969">
    <property type="entry name" value="Ni_insertion"/>
    <property type="match status" value="1"/>
</dbReference>
<accession>A0A498H4T7</accession>
<evidence type="ECO:0000313" key="4">
    <source>
        <dbReference type="Proteomes" id="UP000290932"/>
    </source>
</evidence>
<evidence type="ECO:0000256" key="2">
    <source>
        <dbReference type="HAMAP-Rule" id="MF_01074"/>
    </source>
</evidence>
<protein>
    <recommendedName>
        <fullName evidence="2">Putative nickel insertion protein</fullName>
    </recommendedName>
</protein>
<dbReference type="OrthoDB" id="10691at2157"/>
<dbReference type="GO" id="GO:0016829">
    <property type="term" value="F:lyase activity"/>
    <property type="evidence" value="ECO:0007669"/>
    <property type="project" value="UniProtKB-UniRule"/>
</dbReference>
<dbReference type="AlphaFoldDB" id="A0A498H4T7"/>
<dbReference type="Gene3D" id="3.10.20.300">
    <property type="entry name" value="mk0293 like domain"/>
    <property type="match status" value="1"/>
</dbReference>
<comment type="caution">
    <text evidence="3">The sequence shown here is derived from an EMBL/GenBank/DDBJ whole genome shotgun (WGS) entry which is preliminary data.</text>
</comment>
<keyword evidence="2" id="KW-0456">Lyase</keyword>
<reference evidence="3 4" key="1">
    <citation type="journal article" date="2015" name="Int. J. Syst. Evol. Microbiol.">
        <title>Methanoculleus taiwanensis sp. nov., a methanogen isolated from deep marine sediment at the deformation front area near Taiwan.</title>
        <authorList>
            <person name="Weng C.Y."/>
            <person name="Chen S.C."/>
            <person name="Lai M.C."/>
            <person name="Wu S.Y."/>
            <person name="Lin S."/>
            <person name="Yang T.F."/>
            <person name="Chen P.C."/>
        </authorList>
    </citation>
    <scope>NUCLEOTIDE SEQUENCE [LARGE SCALE GENOMIC DNA]</scope>
    <source>
        <strain evidence="3 4">CYW4</strain>
    </source>
</reference>
<dbReference type="RefSeq" id="WP_128692527.1">
    <property type="nucleotide sequence ID" value="NZ_LHQS01000001.1"/>
</dbReference>
<dbReference type="Gene3D" id="3.30.70.1380">
    <property type="entry name" value="Transcriptional regulatory protein pf0864 domain like"/>
    <property type="match status" value="1"/>
</dbReference>
<dbReference type="Proteomes" id="UP000290932">
    <property type="component" value="Unassembled WGS sequence"/>
</dbReference>
<sequence length="401" mass="43184">MKALVIDPKIAGIAGDMLLASLIDLSGSADLLDPLAGAIADLDHCRQFSFTPREVDAGGITAVRLDIRIEEERSGNDGDLRQSLLGVAETIGLPERAKTRALSVLDDLVAAEAKLHRTGFHHHEIASVDTIFDILGPLLLLEDLEFLDGIIYATPPALGGGSIRTAHGDIACPAPATLEVLSRHRIPYTSLPVEMELTTPTGAAILAALAEKVVDPYPPMTPIRVGYGTGTRLIDGRPNVLRVVEGEVAPAARRRVVMLETNLDDISGETVGYVVERLMDEGAIDVFVTQAIGKKNRPVSVFSVMVHERDADRMLTLLMAETGTLGVRIQEIPKVVAHRSKESIPVAVDGRTFPVRVKTSRLNGRIIARKPEHDDLAAIARELGIPLRDVAETVRRQIPGA</sequence>
<dbReference type="GO" id="GO:0016151">
    <property type="term" value="F:nickel cation binding"/>
    <property type="evidence" value="ECO:0007669"/>
    <property type="project" value="UniProtKB-UniRule"/>
</dbReference>
<keyword evidence="4" id="KW-1185">Reference proteome</keyword>
<organism evidence="3 4">
    <name type="scientific">Methanoculleus taiwanensis</name>
    <dbReference type="NCBI Taxonomy" id="1550565"/>
    <lineage>
        <taxon>Archaea</taxon>
        <taxon>Methanobacteriati</taxon>
        <taxon>Methanobacteriota</taxon>
        <taxon>Stenosarchaea group</taxon>
        <taxon>Methanomicrobia</taxon>
        <taxon>Methanomicrobiales</taxon>
        <taxon>Methanomicrobiaceae</taxon>
        <taxon>Methanoculleus</taxon>
    </lineage>
</organism>
<keyword evidence="1 2" id="KW-0533">Nickel</keyword>
<proteinExistence type="inferred from homology"/>
<dbReference type="HAMAP" id="MF_01074">
    <property type="entry name" value="LarC"/>
    <property type="match status" value="1"/>
</dbReference>
<evidence type="ECO:0000313" key="3">
    <source>
        <dbReference type="EMBL" id="RXE56794.1"/>
    </source>
</evidence>
<dbReference type="EMBL" id="LHQS01000001">
    <property type="protein sequence ID" value="RXE56794.1"/>
    <property type="molecule type" value="Genomic_DNA"/>
</dbReference>
<dbReference type="PANTHER" id="PTHR36566">
    <property type="entry name" value="NICKEL INSERTION PROTEIN-RELATED"/>
    <property type="match status" value="1"/>
</dbReference>
<comment type="similarity">
    <text evidence="2">Belongs to the LarC family.</text>
</comment>
<name>A0A498H4T7_9EURY</name>
<evidence type="ECO:0000256" key="1">
    <source>
        <dbReference type="ARBA" id="ARBA00022596"/>
    </source>
</evidence>
<dbReference type="InterPro" id="IPR002822">
    <property type="entry name" value="Ni_insertion"/>
</dbReference>